<proteinExistence type="predicted"/>
<gene>
    <name evidence="1" type="ORF">ERS013165_03182</name>
</gene>
<evidence type="ECO:0000313" key="2">
    <source>
        <dbReference type="Proteomes" id="UP000044806"/>
    </source>
</evidence>
<sequence length="72" mass="7947">MFIFFSKIGMLTPAMPATIRLVIIAAEMIPPSIHSPFHTTTMAPMINAQVMPFSRPIAASFIRSSRLLLSPM</sequence>
<name>A0A655RNB1_VIBCL</name>
<evidence type="ECO:0000313" key="1">
    <source>
        <dbReference type="EMBL" id="CSB04541.1"/>
    </source>
</evidence>
<reference evidence="1 2" key="1">
    <citation type="submission" date="2015-07" db="EMBL/GenBank/DDBJ databases">
        <authorList>
            <consortium name="Pathogen Informatics"/>
        </authorList>
    </citation>
    <scope>NUCLEOTIDE SEQUENCE [LARGE SCALE GENOMIC DNA]</scope>
    <source>
        <strain evidence="1 2">A51</strain>
    </source>
</reference>
<accession>A0A655RNB1</accession>
<dbReference type="Proteomes" id="UP000044806">
    <property type="component" value="Unassembled WGS sequence"/>
</dbReference>
<dbReference type="AlphaFoldDB" id="A0A655RNB1"/>
<protein>
    <submittedName>
        <fullName evidence="1">Uncharacterized protein</fullName>
    </submittedName>
</protein>
<dbReference type="EMBL" id="CWOW01000020">
    <property type="protein sequence ID" value="CSB04541.1"/>
    <property type="molecule type" value="Genomic_DNA"/>
</dbReference>
<organism evidence="1 2">
    <name type="scientific">Vibrio cholerae</name>
    <dbReference type="NCBI Taxonomy" id="666"/>
    <lineage>
        <taxon>Bacteria</taxon>
        <taxon>Pseudomonadati</taxon>
        <taxon>Pseudomonadota</taxon>
        <taxon>Gammaproteobacteria</taxon>
        <taxon>Vibrionales</taxon>
        <taxon>Vibrionaceae</taxon>
        <taxon>Vibrio</taxon>
    </lineage>
</organism>